<name>A0ABQ5KPZ5_9EUKA</name>
<reference evidence="5" key="1">
    <citation type="submission" date="2022-03" db="EMBL/GenBank/DDBJ databases">
        <title>Draft genome sequence of Aduncisulcus paluster, a free-living microaerophilic Fornicata.</title>
        <authorList>
            <person name="Yuyama I."/>
            <person name="Kume K."/>
            <person name="Tamura T."/>
            <person name="Inagaki Y."/>
            <person name="Hashimoto T."/>
        </authorList>
    </citation>
    <scope>NUCLEOTIDE SEQUENCE</scope>
    <source>
        <strain evidence="5">NY0171</strain>
    </source>
</reference>
<keyword evidence="4" id="KW-1133">Transmembrane helix</keyword>
<feature type="transmembrane region" description="Helical" evidence="4">
    <location>
        <begin position="112"/>
        <end position="133"/>
    </location>
</feature>
<protein>
    <submittedName>
        <fullName evidence="5">3-oxo-5-alpha-steroid 4-dehydrogenase/very-long-chain enoyl-CoA reductase like protein</fullName>
    </submittedName>
</protein>
<dbReference type="PANTHER" id="PTHR10556">
    <property type="entry name" value="3-OXO-5-ALPHA-STEROID 4-DEHYDROGENASE"/>
    <property type="match status" value="1"/>
</dbReference>
<dbReference type="PROSITE" id="PS50244">
    <property type="entry name" value="S5A_REDUCTASE"/>
    <property type="match status" value="1"/>
</dbReference>
<keyword evidence="2" id="KW-0560">Oxidoreductase</keyword>
<dbReference type="Proteomes" id="UP001057375">
    <property type="component" value="Unassembled WGS sequence"/>
</dbReference>
<proteinExistence type="predicted"/>
<accession>A0ABQ5KPZ5</accession>
<evidence type="ECO:0000256" key="1">
    <source>
        <dbReference type="ARBA" id="ARBA00022516"/>
    </source>
</evidence>
<feature type="transmembrane region" description="Helical" evidence="4">
    <location>
        <begin position="220"/>
        <end position="244"/>
    </location>
</feature>
<gene>
    <name evidence="5" type="ORF">ADUPG1_007894</name>
</gene>
<evidence type="ECO:0000256" key="3">
    <source>
        <dbReference type="ARBA" id="ARBA00023098"/>
    </source>
</evidence>
<dbReference type="InterPro" id="IPR039357">
    <property type="entry name" value="SRD5A/TECR"/>
</dbReference>
<sequence>MIINYELNQKILQKSYINLWKEVEAETGIPIKKLRLNINSQPEGPKKFINLPNPLVLPSMVNVLDVFEYLKLYQLLDCVRQQNLSDVLIRERSVKSMEIQCKNLGPQVGFRFTYVLEYLGPVLLPIFLIWSVLKPAPQPYGIFGRVWRFLKTIIYDPLISDDIDWPQFVLFSNVFTPSPKCIVLFLCWELHFIRRTLESAFLHSFSRPSMPRKRALTNIIYYWGMTLFVWIQLLSGLSYSSMIFPMNNSPVGRCVFLCVFIIAELGNSWCHWHMKSVRVRAGEQAEKKAEELRKTHGEDAFQMDIQEDIAEPSTPDINSSSCDTNNYCSRPGVTNEMVRILSHVPPHSFLYQFSVTPNYGLEILVWIAFAIYSGYEALFIFMIAGAFQMWAWSIQRKIRLIRSTRGHERLTFKNRGTLLPTFNRNNWKLGVGLISISLGIILLCIFFTIKFVNQETDFEIVDELIYMF</sequence>
<feature type="transmembrane region" description="Helical" evidence="4">
    <location>
        <begin position="250"/>
        <end position="270"/>
    </location>
</feature>
<feature type="transmembrane region" description="Helical" evidence="4">
    <location>
        <begin position="168"/>
        <end position="188"/>
    </location>
</feature>
<keyword evidence="4" id="KW-0812">Transmembrane</keyword>
<evidence type="ECO:0000313" key="5">
    <source>
        <dbReference type="EMBL" id="GKT34557.1"/>
    </source>
</evidence>
<organism evidence="5 6">
    <name type="scientific">Aduncisulcus paluster</name>
    <dbReference type="NCBI Taxonomy" id="2918883"/>
    <lineage>
        <taxon>Eukaryota</taxon>
        <taxon>Metamonada</taxon>
        <taxon>Carpediemonas-like organisms</taxon>
        <taxon>Aduncisulcus</taxon>
    </lineage>
</organism>
<feature type="transmembrane region" description="Helical" evidence="4">
    <location>
        <begin position="429"/>
        <end position="449"/>
    </location>
</feature>
<keyword evidence="6" id="KW-1185">Reference proteome</keyword>
<comment type="caution">
    <text evidence="5">The sequence shown here is derived from an EMBL/GenBank/DDBJ whole genome shotgun (WGS) entry which is preliminary data.</text>
</comment>
<keyword evidence="3" id="KW-0443">Lipid metabolism</keyword>
<evidence type="ECO:0000313" key="6">
    <source>
        <dbReference type="Proteomes" id="UP001057375"/>
    </source>
</evidence>
<evidence type="ECO:0000256" key="4">
    <source>
        <dbReference type="SAM" id="Phobius"/>
    </source>
</evidence>
<keyword evidence="1" id="KW-0444">Lipid biosynthesis</keyword>
<dbReference type="PANTHER" id="PTHR10556:SF28">
    <property type="entry name" value="VERY-LONG-CHAIN ENOYL-COA REDUCTASE"/>
    <property type="match status" value="1"/>
</dbReference>
<keyword evidence="4" id="KW-0472">Membrane</keyword>
<dbReference type="EMBL" id="BQXS01010830">
    <property type="protein sequence ID" value="GKT34557.1"/>
    <property type="molecule type" value="Genomic_DNA"/>
</dbReference>
<evidence type="ECO:0000256" key="2">
    <source>
        <dbReference type="ARBA" id="ARBA00023002"/>
    </source>
</evidence>